<dbReference type="AlphaFoldDB" id="A0A4Y7JGF1"/>
<dbReference type="STRING" id="3469.A0A4Y7JGF1"/>
<dbReference type="OrthoDB" id="1911590at2759"/>
<dbReference type="OMA" id="IDYYWIL"/>
<dbReference type="Pfam" id="PF11926">
    <property type="entry name" value="DUF3444"/>
    <property type="match status" value="2"/>
</dbReference>
<dbReference type="EMBL" id="CM010718">
    <property type="protein sequence ID" value="RZC59616.1"/>
    <property type="molecule type" value="Genomic_DNA"/>
</dbReference>
<dbReference type="InterPro" id="IPR036869">
    <property type="entry name" value="J_dom_sf"/>
</dbReference>
<dbReference type="PANTHER" id="PTHR47374">
    <property type="entry name" value="ENDOSOME ANTIGEN-LIKE PROTEIN, PUTATIVE (DUF3444)-RELATED"/>
    <property type="match status" value="1"/>
</dbReference>
<accession>A0A4Y7JGF1</accession>
<feature type="domain" description="J" evidence="1">
    <location>
        <begin position="63"/>
        <end position="127"/>
    </location>
</feature>
<name>A0A4Y7JGF1_PAPSO</name>
<dbReference type="Gramene" id="RZC59616">
    <property type="protein sequence ID" value="RZC59616"/>
    <property type="gene ID" value="C5167_006920"/>
</dbReference>
<proteinExistence type="predicted"/>
<reference evidence="2 3" key="1">
    <citation type="journal article" date="2018" name="Science">
        <title>The opium poppy genome and morphinan production.</title>
        <authorList>
            <person name="Guo L."/>
            <person name="Winzer T."/>
            <person name="Yang X."/>
            <person name="Li Y."/>
            <person name="Ning Z."/>
            <person name="He Z."/>
            <person name="Teodor R."/>
            <person name="Lu Y."/>
            <person name="Bowser T.A."/>
            <person name="Graham I.A."/>
            <person name="Ye K."/>
        </authorList>
    </citation>
    <scope>NUCLEOTIDE SEQUENCE [LARGE SCALE GENOMIC DNA]</scope>
    <source>
        <strain evidence="3">cv. HN1</strain>
        <tissue evidence="2">Leaves</tissue>
    </source>
</reference>
<dbReference type="InterPro" id="IPR024593">
    <property type="entry name" value="DUF3444"/>
</dbReference>
<organism evidence="2 3">
    <name type="scientific">Papaver somniferum</name>
    <name type="common">Opium poppy</name>
    <dbReference type="NCBI Taxonomy" id="3469"/>
    <lineage>
        <taxon>Eukaryota</taxon>
        <taxon>Viridiplantae</taxon>
        <taxon>Streptophyta</taxon>
        <taxon>Embryophyta</taxon>
        <taxon>Tracheophyta</taxon>
        <taxon>Spermatophyta</taxon>
        <taxon>Magnoliopsida</taxon>
        <taxon>Ranunculales</taxon>
        <taxon>Papaveraceae</taxon>
        <taxon>Papaveroideae</taxon>
        <taxon>Papaver</taxon>
    </lineage>
</organism>
<dbReference type="SUPFAM" id="SSF46565">
    <property type="entry name" value="Chaperone J-domain"/>
    <property type="match status" value="1"/>
</dbReference>
<sequence>MEAAIREKSIAIGLMKSNDYMKARNKLLDARNTCSGLENINELITVCDIMCTAQFQLPGSGIDWYWILQTTRTVDESVIDYKYTNLIRVLGPIKGKFPGVESALELIKQAYDVLSDRQKRQEFDLKRTASWGPCGGNAEPLNIEYPKESEATSQSSSGSKRIVSECSDKSNVLCSAGAQPLKRVRSAGEGDGEVVAENQALVNRVVANTCSQEASLDSAFTKARFNNVGKCSFGSPSSSMVHKEPTLEFYDFANNRKAEVHAIGQIWAAYDQEKMPRNYARINSIEKIYNKETNSTDVTLYVRWLKPAPLNIDEKKWHEAGLPICCGYFMQEKFDIDKCNRMVGGRPVFSHFISSFKDLTNDLFELYPHEGEVWAVYKDWKPFNWCNDPKTRKGCKFQLVEILTGYSKQVGVKVASLVKMAGFTSIFRRQEIQGSDFSYQITAAKSFIFSHNIPAYRFAGEKRGLFPGMLFELDPLSIPEDVVVETVAAKPPLEGRSSDASGSEHPISRSPPISLGAKPIALKPKWPAEAFSSGQIWAIYDDGPDAMPRRYVVVHGVNSGGEVCVTYLKPHPKLEDEMKWVEQNLPVACGSFKTGGVTLNLQVSRFSHLMKCDDSSSNSNKYLHKIYPREGEIWAMYKNWNSKWNHSNLINCQYRYVEILSSCSEDAEMRVASLVEVNGRKTFFHRQLSDDGFELTRTVSMKELLSFSHQVPAFTVPGIENHGIPADSWHLEPDALPAIPAN</sequence>
<evidence type="ECO:0000313" key="3">
    <source>
        <dbReference type="Proteomes" id="UP000316621"/>
    </source>
</evidence>
<evidence type="ECO:0000313" key="2">
    <source>
        <dbReference type="EMBL" id="RZC59616.1"/>
    </source>
</evidence>
<keyword evidence="3" id="KW-1185">Reference proteome</keyword>
<dbReference type="PROSITE" id="PS50076">
    <property type="entry name" value="DNAJ_2"/>
    <property type="match status" value="1"/>
</dbReference>
<dbReference type="CDD" id="cd06257">
    <property type="entry name" value="DnaJ"/>
    <property type="match status" value="1"/>
</dbReference>
<protein>
    <recommendedName>
        <fullName evidence="1">J domain-containing protein</fullName>
    </recommendedName>
</protein>
<dbReference type="Proteomes" id="UP000316621">
    <property type="component" value="Chromosome 4"/>
</dbReference>
<dbReference type="InterPro" id="IPR001623">
    <property type="entry name" value="DnaJ_domain"/>
</dbReference>
<dbReference type="Pfam" id="PF00226">
    <property type="entry name" value="DnaJ"/>
    <property type="match status" value="1"/>
</dbReference>
<dbReference type="Gene3D" id="1.10.287.110">
    <property type="entry name" value="DnaJ domain"/>
    <property type="match status" value="1"/>
</dbReference>
<dbReference type="PANTHER" id="PTHR47374:SF2">
    <property type="entry name" value="OS01G0927400 PROTEIN"/>
    <property type="match status" value="1"/>
</dbReference>
<gene>
    <name evidence="2" type="ORF">C5167_006920</name>
</gene>
<evidence type="ECO:0000259" key="1">
    <source>
        <dbReference type="PROSITE" id="PS50076"/>
    </source>
</evidence>